<evidence type="ECO:0000256" key="1">
    <source>
        <dbReference type="PIRSR" id="PIRSR639069-1"/>
    </source>
</evidence>
<evidence type="ECO:0000259" key="3">
    <source>
        <dbReference type="Pfam" id="PF05448"/>
    </source>
</evidence>
<dbReference type="InterPro" id="IPR008391">
    <property type="entry name" value="AXE1_dom"/>
</dbReference>
<feature type="domain" description="Acetyl xylan esterase" evidence="3">
    <location>
        <begin position="1"/>
        <end position="305"/>
    </location>
</feature>
<dbReference type="Gene3D" id="3.40.50.1820">
    <property type="entry name" value="alpha/beta hydrolase"/>
    <property type="match status" value="1"/>
</dbReference>
<gene>
    <name evidence="4" type="ORF">FDA94_03015</name>
</gene>
<dbReference type="InterPro" id="IPR029058">
    <property type="entry name" value="AB_hydrolase_fold"/>
</dbReference>
<protein>
    <submittedName>
        <fullName evidence="4">Acetylxylan esterase</fullName>
    </submittedName>
</protein>
<feature type="active site" description="Charge relay system" evidence="1">
    <location>
        <position position="268"/>
    </location>
</feature>
<keyword evidence="5" id="KW-1185">Reference proteome</keyword>
<evidence type="ECO:0000256" key="2">
    <source>
        <dbReference type="PIRSR" id="PIRSR639069-2"/>
    </source>
</evidence>
<comment type="caution">
    <text evidence="4">The sequence shown here is derived from an EMBL/GenBank/DDBJ whole genome shotgun (WGS) entry which is preliminary data.</text>
</comment>
<dbReference type="PANTHER" id="PTHR40111">
    <property type="entry name" value="CEPHALOSPORIN-C DEACETYLASE"/>
    <property type="match status" value="1"/>
</dbReference>
<dbReference type="RefSeq" id="WP_137245493.1">
    <property type="nucleotide sequence ID" value="NZ_SZQA01000002.1"/>
</dbReference>
<proteinExistence type="predicted"/>
<dbReference type="Proteomes" id="UP000308705">
    <property type="component" value="Unassembled WGS sequence"/>
</dbReference>
<dbReference type="InterPro" id="IPR039069">
    <property type="entry name" value="CE7"/>
</dbReference>
<dbReference type="Pfam" id="PF05448">
    <property type="entry name" value="AXE1"/>
    <property type="match status" value="1"/>
</dbReference>
<dbReference type="AlphaFoldDB" id="A0A4U3MMK8"/>
<dbReference type="GO" id="GO:0052689">
    <property type="term" value="F:carboxylic ester hydrolase activity"/>
    <property type="evidence" value="ECO:0007669"/>
    <property type="project" value="TreeGrafter"/>
</dbReference>
<feature type="binding site" evidence="2">
    <location>
        <position position="90"/>
    </location>
    <ligand>
        <name>substrate</name>
    </ligand>
</feature>
<dbReference type="OrthoDB" id="9770528at2"/>
<organism evidence="4 5">
    <name type="scientific">Herbidospora galbida</name>
    <dbReference type="NCBI Taxonomy" id="2575442"/>
    <lineage>
        <taxon>Bacteria</taxon>
        <taxon>Bacillati</taxon>
        <taxon>Actinomycetota</taxon>
        <taxon>Actinomycetes</taxon>
        <taxon>Streptosporangiales</taxon>
        <taxon>Streptosporangiaceae</taxon>
        <taxon>Herbidospora</taxon>
    </lineage>
</organism>
<dbReference type="PANTHER" id="PTHR40111:SF1">
    <property type="entry name" value="CEPHALOSPORIN-C DEACETYLASE"/>
    <property type="match status" value="1"/>
</dbReference>
<feature type="active site" description="Charge relay system" evidence="1">
    <location>
        <position position="297"/>
    </location>
</feature>
<feature type="active site" description="Nucleophile" evidence="1">
    <location>
        <position position="182"/>
    </location>
</feature>
<dbReference type="EMBL" id="SZQA01000002">
    <property type="protein sequence ID" value="TKK90751.1"/>
    <property type="molecule type" value="Genomic_DNA"/>
</dbReference>
<name>A0A4U3MMK8_9ACTN</name>
<dbReference type="GO" id="GO:0005976">
    <property type="term" value="P:polysaccharide metabolic process"/>
    <property type="evidence" value="ECO:0007669"/>
    <property type="project" value="TreeGrafter"/>
</dbReference>
<evidence type="ECO:0000313" key="4">
    <source>
        <dbReference type="EMBL" id="TKK90751.1"/>
    </source>
</evidence>
<evidence type="ECO:0000313" key="5">
    <source>
        <dbReference type="Proteomes" id="UP000308705"/>
    </source>
</evidence>
<accession>A0A4U3MMK8</accession>
<reference evidence="4 5" key="1">
    <citation type="submission" date="2019-04" db="EMBL/GenBank/DDBJ databases">
        <title>Herbidospora sp. NEAU-GS14.nov., a novel actinomycete isolated from soil.</title>
        <authorList>
            <person name="Han L."/>
        </authorList>
    </citation>
    <scope>NUCLEOTIDE SEQUENCE [LARGE SCALE GENOMIC DNA]</scope>
    <source>
        <strain evidence="4 5">NEAU-GS14</strain>
    </source>
</reference>
<dbReference type="SUPFAM" id="SSF53474">
    <property type="entry name" value="alpha/beta-Hydrolases"/>
    <property type="match status" value="1"/>
</dbReference>
<sequence length="317" mass="34905">MPQFDLPLAQLREYRYQEPEPADFDDFWARTLTDQPEVDVVFEPYDAGLTTVDTWDVTFTGYGGDPIKGWLLLPANRSGPVPTAVEYLGYGSGRGIPIESLAYVSSGFGHFVMDTRGQGSSWRAGDTGDPSATGPAVPGYLTRGILDPDDYYYRRLYTDAVRAVDAVKRHDHVAEVAVTGRSQGGALSLVVAGLRDDIAGAVPHVPFLSAFRRGTAVTEREPYAEIVRWCSIHRTKWERAFATLAYFDATAFAARATCRGSFSVALMDGVCPPSTVYAAFNAYQGPKDITVWPYNNHEGGGPEDQLRTIRVLRELFQ</sequence>